<evidence type="ECO:0000256" key="1">
    <source>
        <dbReference type="SAM" id="Phobius"/>
    </source>
</evidence>
<dbReference type="GO" id="GO:0080120">
    <property type="term" value="P:CAAX-box protein maturation"/>
    <property type="evidence" value="ECO:0007669"/>
    <property type="project" value="UniProtKB-ARBA"/>
</dbReference>
<accession>A0A9W7G7X7</accession>
<protein>
    <recommendedName>
        <fullName evidence="2">CAAX prenyl protease 2/Lysostaphin resistance protein A-like domain-containing protein</fullName>
    </recommendedName>
</protein>
<feature type="domain" description="CAAX prenyl protease 2/Lysostaphin resistance protein A-like" evidence="2">
    <location>
        <begin position="129"/>
        <end position="223"/>
    </location>
</feature>
<feature type="transmembrane region" description="Helical" evidence="1">
    <location>
        <begin position="125"/>
        <end position="142"/>
    </location>
</feature>
<keyword evidence="4" id="KW-1185">Reference proteome</keyword>
<dbReference type="EMBL" id="BRYA01000069">
    <property type="protein sequence ID" value="GMI36899.1"/>
    <property type="molecule type" value="Genomic_DNA"/>
</dbReference>
<name>A0A9W7G7X7_9STRA</name>
<sequence length="317" mass="34349">MTRLEYKTEKDVDVGGIIEGEDDAGRVNFRVVKDIVRNQGLLYLGSTFTSSRWHWENYPWSHIHINPPVLYLGAIIGAGVIGTGKLVETSTWGGFGDINKSTVEMVLRVFGREKGMEARIGKGRMLEVAILAAVISLGTAIAEETCFRGQLVSGLAMSHDPATSVVLGAVLFGLAHVNLGSSLKDNMVTIGLHTMTGAGFGTAFILGGGNLAGCIAAHAIYDFQVFYDTWYKTNIQMDYAEEMGGDGVEVFFHKIDTKRVGTLGRKEVERGLGYALGWAKPSKGEMDEIWGGRGKIGVIEFRAIVEELKKRGGKGGR</sequence>
<dbReference type="GO" id="GO:0004175">
    <property type="term" value="F:endopeptidase activity"/>
    <property type="evidence" value="ECO:0007669"/>
    <property type="project" value="UniProtKB-ARBA"/>
</dbReference>
<dbReference type="InterPro" id="IPR003675">
    <property type="entry name" value="Rce1/LyrA-like_dom"/>
</dbReference>
<keyword evidence="1" id="KW-0812">Transmembrane</keyword>
<organism evidence="3 4">
    <name type="scientific">Triparma columacea</name>
    <dbReference type="NCBI Taxonomy" id="722753"/>
    <lineage>
        <taxon>Eukaryota</taxon>
        <taxon>Sar</taxon>
        <taxon>Stramenopiles</taxon>
        <taxon>Ochrophyta</taxon>
        <taxon>Bolidophyceae</taxon>
        <taxon>Parmales</taxon>
        <taxon>Triparmaceae</taxon>
        <taxon>Triparma</taxon>
    </lineage>
</organism>
<reference evidence="4" key="1">
    <citation type="journal article" date="2023" name="Commun. Biol.">
        <title>Genome analysis of Parmales, the sister group of diatoms, reveals the evolutionary specialization of diatoms from phago-mixotrophs to photoautotrophs.</title>
        <authorList>
            <person name="Ban H."/>
            <person name="Sato S."/>
            <person name="Yoshikawa S."/>
            <person name="Yamada K."/>
            <person name="Nakamura Y."/>
            <person name="Ichinomiya M."/>
            <person name="Sato N."/>
            <person name="Blanc-Mathieu R."/>
            <person name="Endo H."/>
            <person name="Kuwata A."/>
            <person name="Ogata H."/>
        </authorList>
    </citation>
    <scope>NUCLEOTIDE SEQUENCE [LARGE SCALE GENOMIC DNA]</scope>
</reference>
<proteinExistence type="predicted"/>
<keyword evidence="1" id="KW-1133">Transmembrane helix</keyword>
<dbReference type="OrthoDB" id="42816at2759"/>
<dbReference type="Proteomes" id="UP001165065">
    <property type="component" value="Unassembled WGS sequence"/>
</dbReference>
<dbReference type="Pfam" id="PF02517">
    <property type="entry name" value="Rce1-like"/>
    <property type="match status" value="1"/>
</dbReference>
<feature type="transmembrane region" description="Helical" evidence="1">
    <location>
        <begin position="162"/>
        <end position="179"/>
    </location>
</feature>
<comment type="caution">
    <text evidence="3">The sequence shown here is derived from an EMBL/GenBank/DDBJ whole genome shotgun (WGS) entry which is preliminary data.</text>
</comment>
<keyword evidence="1" id="KW-0472">Membrane</keyword>
<evidence type="ECO:0000313" key="3">
    <source>
        <dbReference type="EMBL" id="GMI36899.1"/>
    </source>
</evidence>
<dbReference type="AlphaFoldDB" id="A0A9W7G7X7"/>
<evidence type="ECO:0000259" key="2">
    <source>
        <dbReference type="Pfam" id="PF02517"/>
    </source>
</evidence>
<gene>
    <name evidence="3" type="ORF">TrCOL_g7014</name>
</gene>
<evidence type="ECO:0000313" key="4">
    <source>
        <dbReference type="Proteomes" id="UP001165065"/>
    </source>
</evidence>